<organism evidence="3 4">
    <name type="scientific">Apiospora phragmitis</name>
    <dbReference type="NCBI Taxonomy" id="2905665"/>
    <lineage>
        <taxon>Eukaryota</taxon>
        <taxon>Fungi</taxon>
        <taxon>Dikarya</taxon>
        <taxon>Ascomycota</taxon>
        <taxon>Pezizomycotina</taxon>
        <taxon>Sordariomycetes</taxon>
        <taxon>Xylariomycetidae</taxon>
        <taxon>Amphisphaeriales</taxon>
        <taxon>Apiosporaceae</taxon>
        <taxon>Apiospora</taxon>
    </lineage>
</organism>
<gene>
    <name evidence="3" type="ORF">PG994_013737</name>
</gene>
<dbReference type="RefSeq" id="XP_066710107.1">
    <property type="nucleotide sequence ID" value="XM_066865146.1"/>
</dbReference>
<feature type="transmembrane region" description="Helical" evidence="2">
    <location>
        <begin position="123"/>
        <end position="142"/>
    </location>
</feature>
<sequence>MVRTAQDREQQQAWAASSEAPDSTHTLSPRPPPSLFASPSRLPPTFGLDMTRNPFMDPMSPEHMALVVDTLEKHRMLEVSKLCRVVAVLINELTYRGTTRQDHHGLAHSARTSARTSAYRRAMFKNAVLLCGLGILCVMGWAL</sequence>
<keyword evidence="2" id="KW-1133">Transmembrane helix</keyword>
<keyword evidence="4" id="KW-1185">Reference proteome</keyword>
<keyword evidence="2" id="KW-0472">Membrane</keyword>
<keyword evidence="2" id="KW-0812">Transmembrane</keyword>
<feature type="compositionally biased region" description="Low complexity" evidence="1">
    <location>
        <begin position="11"/>
        <end position="20"/>
    </location>
</feature>
<feature type="region of interest" description="Disordered" evidence="1">
    <location>
        <begin position="1"/>
        <end position="51"/>
    </location>
</feature>
<accession>A0ABR1T9H4</accession>
<protein>
    <submittedName>
        <fullName evidence="3">Uncharacterized protein</fullName>
    </submittedName>
</protein>
<dbReference type="GeneID" id="92098209"/>
<dbReference type="EMBL" id="JAQQWL010000013">
    <property type="protein sequence ID" value="KAK8043254.1"/>
    <property type="molecule type" value="Genomic_DNA"/>
</dbReference>
<comment type="caution">
    <text evidence="3">The sequence shown here is derived from an EMBL/GenBank/DDBJ whole genome shotgun (WGS) entry which is preliminary data.</text>
</comment>
<feature type="compositionally biased region" description="Basic and acidic residues" evidence="1">
    <location>
        <begin position="1"/>
        <end position="10"/>
    </location>
</feature>
<name>A0ABR1T9H4_9PEZI</name>
<proteinExistence type="predicted"/>
<evidence type="ECO:0000313" key="3">
    <source>
        <dbReference type="EMBL" id="KAK8043254.1"/>
    </source>
</evidence>
<evidence type="ECO:0000256" key="2">
    <source>
        <dbReference type="SAM" id="Phobius"/>
    </source>
</evidence>
<evidence type="ECO:0000256" key="1">
    <source>
        <dbReference type="SAM" id="MobiDB-lite"/>
    </source>
</evidence>
<dbReference type="Proteomes" id="UP001480595">
    <property type="component" value="Unassembled WGS sequence"/>
</dbReference>
<evidence type="ECO:0000313" key="4">
    <source>
        <dbReference type="Proteomes" id="UP001480595"/>
    </source>
</evidence>
<reference evidence="3 4" key="1">
    <citation type="submission" date="2023-01" db="EMBL/GenBank/DDBJ databases">
        <title>Analysis of 21 Apiospora genomes using comparative genomics revels a genus with tremendous synthesis potential of carbohydrate active enzymes and secondary metabolites.</title>
        <authorList>
            <person name="Sorensen T."/>
        </authorList>
    </citation>
    <scope>NUCLEOTIDE SEQUENCE [LARGE SCALE GENOMIC DNA]</scope>
    <source>
        <strain evidence="3 4">CBS 135458</strain>
    </source>
</reference>